<dbReference type="GO" id="GO:0005886">
    <property type="term" value="C:plasma membrane"/>
    <property type="evidence" value="ECO:0007669"/>
    <property type="project" value="UniProtKB-SubCell"/>
</dbReference>
<comment type="caution">
    <text evidence="8">The sequence shown here is derived from an EMBL/GenBank/DDBJ whole genome shotgun (WGS) entry which is preliminary data.</text>
</comment>
<dbReference type="GO" id="GO:0022857">
    <property type="term" value="F:transmembrane transporter activity"/>
    <property type="evidence" value="ECO:0007669"/>
    <property type="project" value="InterPro"/>
</dbReference>
<name>A0A7C1FQX7_THERO</name>
<keyword evidence="2" id="KW-0813">Transport</keyword>
<proteinExistence type="predicted"/>
<dbReference type="AlphaFoldDB" id="A0A7C1FQX7"/>
<dbReference type="PANTHER" id="PTHR23517:SF13">
    <property type="entry name" value="MAJOR FACILITATOR SUPERFAMILY MFS_1"/>
    <property type="match status" value="1"/>
</dbReference>
<dbReference type="SUPFAM" id="SSF103473">
    <property type="entry name" value="MFS general substrate transporter"/>
    <property type="match status" value="1"/>
</dbReference>
<dbReference type="PROSITE" id="PS50850">
    <property type="entry name" value="MFS"/>
    <property type="match status" value="1"/>
</dbReference>
<evidence type="ECO:0000313" key="8">
    <source>
        <dbReference type="EMBL" id="HEF65882.1"/>
    </source>
</evidence>
<protein>
    <submittedName>
        <fullName evidence="8">MFS transporter</fullName>
    </submittedName>
</protein>
<feature type="domain" description="Major facilitator superfamily (MFS) profile" evidence="7">
    <location>
        <begin position="26"/>
        <end position="412"/>
    </location>
</feature>
<dbReference type="CDD" id="cd17325">
    <property type="entry name" value="MFS_MdtG_SLC18_like"/>
    <property type="match status" value="1"/>
</dbReference>
<dbReference type="PANTHER" id="PTHR23517">
    <property type="entry name" value="RESISTANCE PROTEIN MDTM, PUTATIVE-RELATED-RELATED"/>
    <property type="match status" value="1"/>
</dbReference>
<dbReference type="InterPro" id="IPR036259">
    <property type="entry name" value="MFS_trans_sf"/>
</dbReference>
<dbReference type="Pfam" id="PF07690">
    <property type="entry name" value="MFS_1"/>
    <property type="match status" value="1"/>
</dbReference>
<dbReference type="InterPro" id="IPR050171">
    <property type="entry name" value="MFS_Transporters"/>
</dbReference>
<dbReference type="EMBL" id="DSJL01000011">
    <property type="protein sequence ID" value="HEF65882.1"/>
    <property type="molecule type" value="Genomic_DNA"/>
</dbReference>
<evidence type="ECO:0000256" key="4">
    <source>
        <dbReference type="ARBA" id="ARBA00022692"/>
    </source>
</evidence>
<evidence type="ECO:0000256" key="1">
    <source>
        <dbReference type="ARBA" id="ARBA00004651"/>
    </source>
</evidence>
<gene>
    <name evidence="8" type="ORF">ENP47_09835</name>
</gene>
<keyword evidence="3" id="KW-1003">Cell membrane</keyword>
<evidence type="ECO:0000256" key="3">
    <source>
        <dbReference type="ARBA" id="ARBA00022475"/>
    </source>
</evidence>
<keyword evidence="5" id="KW-1133">Transmembrane helix</keyword>
<evidence type="ECO:0000256" key="5">
    <source>
        <dbReference type="ARBA" id="ARBA00022989"/>
    </source>
</evidence>
<evidence type="ECO:0000256" key="2">
    <source>
        <dbReference type="ARBA" id="ARBA00022448"/>
    </source>
</evidence>
<reference evidence="8" key="1">
    <citation type="journal article" date="2020" name="mSystems">
        <title>Genome- and Community-Level Interaction Insights into Carbon Utilization and Element Cycling Functions of Hydrothermarchaeota in Hydrothermal Sediment.</title>
        <authorList>
            <person name="Zhou Z."/>
            <person name="Liu Y."/>
            <person name="Xu W."/>
            <person name="Pan J."/>
            <person name="Luo Z.H."/>
            <person name="Li M."/>
        </authorList>
    </citation>
    <scope>NUCLEOTIDE SEQUENCE [LARGE SCALE GENOMIC DNA]</scope>
    <source>
        <strain evidence="8">SpSt-222</strain>
    </source>
</reference>
<dbReference type="InterPro" id="IPR011701">
    <property type="entry name" value="MFS"/>
</dbReference>
<evidence type="ECO:0000256" key="6">
    <source>
        <dbReference type="ARBA" id="ARBA00023136"/>
    </source>
</evidence>
<accession>A0A7C1FQX7</accession>
<keyword evidence="6" id="KW-0472">Membrane</keyword>
<evidence type="ECO:0000259" key="7">
    <source>
        <dbReference type="PROSITE" id="PS50850"/>
    </source>
</evidence>
<organism evidence="8">
    <name type="scientific">Thermomicrobium roseum</name>
    <dbReference type="NCBI Taxonomy" id="500"/>
    <lineage>
        <taxon>Bacteria</taxon>
        <taxon>Pseudomonadati</taxon>
        <taxon>Thermomicrobiota</taxon>
        <taxon>Thermomicrobia</taxon>
        <taxon>Thermomicrobiales</taxon>
        <taxon>Thermomicrobiaceae</taxon>
        <taxon>Thermomicrobium</taxon>
    </lineage>
</organism>
<dbReference type="Gene3D" id="1.20.1250.20">
    <property type="entry name" value="MFS general substrate transporter like domains"/>
    <property type="match status" value="1"/>
</dbReference>
<comment type="subcellular location">
    <subcellularLocation>
        <location evidence="1">Cell membrane</location>
        <topology evidence="1">Multi-pass membrane protein</topology>
    </subcellularLocation>
</comment>
<dbReference type="InterPro" id="IPR020846">
    <property type="entry name" value="MFS_dom"/>
</dbReference>
<keyword evidence="4" id="KW-0812">Transmembrane</keyword>
<sequence>MITLGKGRRTMAESALPFTSQGNRVGLWLIRALVFAAFFDLFVQYPVAAPYAVALGASSALVGLIVAAYSIANLLANVGAGIVLDRWGRTRPLLVGLIATAAVVAGYTLVRSPVQLVGLRLLHGLVVAVLAPGAFALAGDVARTEDRARVMGSNGAVIAVAAIVAPSFAGVIQERGGFHTVFLFDATLLLIVACLLWLFRAHLRPLDLGRSITMSDSTRWSTLLRQQFAPYSTILGFTVALGVLVTHVPERLQALGISPAVRGAAFSLYGLLAAAVMISPVSGRLIRQQWSIGAAVGAGLIALGLLIASGLGMSSPTIVEWATLFGAAVFGFGFGLLFPAVTAEVARRVPRQARGRAFGFFYAVYSLGVILGALAAGWLAEFGGLTSGWPFLAGALVVAGGSIIPLVERRVREEAAV</sequence>